<dbReference type="Pfam" id="PF00480">
    <property type="entry name" value="ROK"/>
    <property type="match status" value="1"/>
</dbReference>
<dbReference type="RefSeq" id="WP_197005840.1">
    <property type="nucleotide sequence ID" value="NZ_BONS01000012.1"/>
</dbReference>
<evidence type="ECO:0000256" key="1">
    <source>
        <dbReference type="ARBA" id="ARBA00006479"/>
    </source>
</evidence>
<keyword evidence="3" id="KW-1185">Reference proteome</keyword>
<sequence length="301" mass="30395">MVSTVVAIDVGGTGMKCALVDTAGQVLHVERHATHRERGPEAVLDTIGDVAAGLVRTAHDKGLDPKAVGVVVPGVVNEDGGIAVYSSNIGWRDAPLRDLIETRTGLTAALGHDVRAGALAEARIGAGREYDNVLFIPIGTGIASGLAVNGHVRSGAHGAAGEIGHIVIRPGGPQCGCGQFGCVEAIASASAIGRRYGENVTAAEVAARAEAGEAKAQQIWQESVDALADGLLAGIALLDPEIIIIGGGLAEAGGLLLAPLAVALDAKRTFHARPHLVRAALGDEAGCIGAALLALDRLESS</sequence>
<name>A0A8J7KHY1_9ACTN</name>
<evidence type="ECO:0000313" key="3">
    <source>
        <dbReference type="Proteomes" id="UP000622552"/>
    </source>
</evidence>
<protein>
    <submittedName>
        <fullName evidence="2">Glucokinase</fullName>
        <ecNumber evidence="2">2.7.1.2</ecNumber>
    </submittedName>
</protein>
<evidence type="ECO:0000313" key="2">
    <source>
        <dbReference type="EMBL" id="MBG6139155.1"/>
    </source>
</evidence>
<dbReference type="EC" id="2.7.1.2" evidence="2"/>
<organism evidence="2 3">
    <name type="scientific">Longispora fulva</name>
    <dbReference type="NCBI Taxonomy" id="619741"/>
    <lineage>
        <taxon>Bacteria</taxon>
        <taxon>Bacillati</taxon>
        <taxon>Actinomycetota</taxon>
        <taxon>Actinomycetes</taxon>
        <taxon>Micromonosporales</taxon>
        <taxon>Micromonosporaceae</taxon>
        <taxon>Longispora</taxon>
    </lineage>
</organism>
<comment type="caution">
    <text evidence="2">The sequence shown here is derived from an EMBL/GenBank/DDBJ whole genome shotgun (WGS) entry which is preliminary data.</text>
</comment>
<dbReference type="PANTHER" id="PTHR18964">
    <property type="entry name" value="ROK (REPRESSOR, ORF, KINASE) FAMILY"/>
    <property type="match status" value="1"/>
</dbReference>
<dbReference type="AlphaFoldDB" id="A0A8J7KHY1"/>
<dbReference type="InterPro" id="IPR043129">
    <property type="entry name" value="ATPase_NBD"/>
</dbReference>
<dbReference type="GO" id="GO:0004340">
    <property type="term" value="F:glucokinase activity"/>
    <property type="evidence" value="ECO:0007669"/>
    <property type="project" value="UniProtKB-EC"/>
</dbReference>
<dbReference type="EMBL" id="JADOUF010000001">
    <property type="protein sequence ID" value="MBG6139155.1"/>
    <property type="molecule type" value="Genomic_DNA"/>
</dbReference>
<dbReference type="SUPFAM" id="SSF53067">
    <property type="entry name" value="Actin-like ATPase domain"/>
    <property type="match status" value="1"/>
</dbReference>
<accession>A0A8J7KHY1</accession>
<comment type="similarity">
    <text evidence="1">Belongs to the ROK (NagC/XylR) family.</text>
</comment>
<reference evidence="2" key="1">
    <citation type="submission" date="2020-11" db="EMBL/GenBank/DDBJ databases">
        <title>Sequencing the genomes of 1000 actinobacteria strains.</title>
        <authorList>
            <person name="Klenk H.-P."/>
        </authorList>
    </citation>
    <scope>NUCLEOTIDE SEQUENCE</scope>
    <source>
        <strain evidence="2">DSM 45356</strain>
    </source>
</reference>
<dbReference type="Proteomes" id="UP000622552">
    <property type="component" value="Unassembled WGS sequence"/>
</dbReference>
<proteinExistence type="inferred from homology"/>
<dbReference type="Gene3D" id="3.30.420.40">
    <property type="match status" value="2"/>
</dbReference>
<keyword evidence="2" id="KW-0808">Transferase</keyword>
<dbReference type="PANTHER" id="PTHR18964:SF149">
    <property type="entry name" value="BIFUNCTIONAL UDP-N-ACETYLGLUCOSAMINE 2-EPIMERASE_N-ACETYLMANNOSAMINE KINASE"/>
    <property type="match status" value="1"/>
</dbReference>
<dbReference type="InterPro" id="IPR000600">
    <property type="entry name" value="ROK"/>
</dbReference>
<gene>
    <name evidence="2" type="ORF">IW245_005349</name>
</gene>